<proteinExistence type="predicted"/>
<protein>
    <submittedName>
        <fullName evidence="2">Uncharacterized protein</fullName>
    </submittedName>
</protein>
<feature type="compositionally biased region" description="Pro residues" evidence="1">
    <location>
        <begin position="7"/>
        <end position="21"/>
    </location>
</feature>
<reference evidence="2" key="1">
    <citation type="submission" date="2020-02" db="EMBL/GenBank/DDBJ databases">
        <authorList>
            <person name="Meier V. D."/>
        </authorList>
    </citation>
    <scope>NUCLEOTIDE SEQUENCE</scope>
    <source>
        <strain evidence="2">AVDCRST_MAG85</strain>
    </source>
</reference>
<feature type="region of interest" description="Disordered" evidence="1">
    <location>
        <begin position="1"/>
        <end position="26"/>
    </location>
</feature>
<evidence type="ECO:0000256" key="1">
    <source>
        <dbReference type="SAM" id="MobiDB-lite"/>
    </source>
</evidence>
<dbReference type="EMBL" id="CADCVT010000121">
    <property type="protein sequence ID" value="CAA9488768.1"/>
    <property type="molecule type" value="Genomic_DNA"/>
</dbReference>
<name>A0A6J4S429_9ACTN</name>
<sequence>MTSIVPPSGPPPFGPTAPAPPTRTGATGFAQVFDMAAARARREQALTTPVIPQTVLQEMDSARLVLEALDAQGHELRFDRELGGRIRAELRTVDGTAVRQVPLTEVVDVGSPDTPSAA</sequence>
<dbReference type="AlphaFoldDB" id="A0A6J4S429"/>
<organism evidence="2">
    <name type="scientific">uncultured Solirubrobacteraceae bacterium</name>
    <dbReference type="NCBI Taxonomy" id="1162706"/>
    <lineage>
        <taxon>Bacteria</taxon>
        <taxon>Bacillati</taxon>
        <taxon>Actinomycetota</taxon>
        <taxon>Thermoleophilia</taxon>
        <taxon>Solirubrobacterales</taxon>
        <taxon>Solirubrobacteraceae</taxon>
        <taxon>environmental samples</taxon>
    </lineage>
</organism>
<gene>
    <name evidence="2" type="ORF">AVDCRST_MAG85-1107</name>
</gene>
<accession>A0A6J4S429</accession>
<evidence type="ECO:0000313" key="2">
    <source>
        <dbReference type="EMBL" id="CAA9488768.1"/>
    </source>
</evidence>